<dbReference type="Pfam" id="PF00482">
    <property type="entry name" value="T2SSF"/>
    <property type="match status" value="1"/>
</dbReference>
<feature type="transmembrane region" description="Helical" evidence="7">
    <location>
        <begin position="166"/>
        <end position="190"/>
    </location>
</feature>
<evidence type="ECO:0000256" key="2">
    <source>
        <dbReference type="ARBA" id="ARBA00022475"/>
    </source>
</evidence>
<evidence type="ECO:0000256" key="8">
    <source>
        <dbReference type="SAM" id="SignalP"/>
    </source>
</evidence>
<keyword evidence="8" id="KW-0732">Signal</keyword>
<evidence type="ECO:0000256" key="7">
    <source>
        <dbReference type="SAM" id="Phobius"/>
    </source>
</evidence>
<evidence type="ECO:0000256" key="1">
    <source>
        <dbReference type="ARBA" id="ARBA00004651"/>
    </source>
</evidence>
<evidence type="ECO:0000259" key="9">
    <source>
        <dbReference type="Pfam" id="PF00482"/>
    </source>
</evidence>
<dbReference type="Proteomes" id="UP000198929">
    <property type="component" value="Unassembled WGS sequence"/>
</dbReference>
<evidence type="ECO:0000313" key="11">
    <source>
        <dbReference type="Proteomes" id="UP000198929"/>
    </source>
</evidence>
<evidence type="ECO:0000256" key="6">
    <source>
        <dbReference type="SAM" id="MobiDB-lite"/>
    </source>
</evidence>
<dbReference type="PANTHER" id="PTHR35007:SF3">
    <property type="entry name" value="POSSIBLE CONSERVED ALANINE RICH MEMBRANE PROTEIN"/>
    <property type="match status" value="1"/>
</dbReference>
<feature type="domain" description="Type II secretion system protein GspF" evidence="9">
    <location>
        <begin position="55"/>
        <end position="185"/>
    </location>
</feature>
<evidence type="ECO:0000256" key="4">
    <source>
        <dbReference type="ARBA" id="ARBA00022989"/>
    </source>
</evidence>
<dbReference type="GO" id="GO:0005886">
    <property type="term" value="C:plasma membrane"/>
    <property type="evidence" value="ECO:0007669"/>
    <property type="project" value="UniProtKB-SubCell"/>
</dbReference>
<keyword evidence="5 7" id="KW-0472">Membrane</keyword>
<dbReference type="PANTHER" id="PTHR35007">
    <property type="entry name" value="INTEGRAL MEMBRANE PROTEIN-RELATED"/>
    <property type="match status" value="1"/>
</dbReference>
<dbReference type="EMBL" id="FOGQ01000007">
    <property type="protein sequence ID" value="SES06536.1"/>
    <property type="molecule type" value="Genomic_DNA"/>
</dbReference>
<keyword evidence="2" id="KW-1003">Cell membrane</keyword>
<feature type="signal peptide" evidence="8">
    <location>
        <begin position="1"/>
        <end position="19"/>
    </location>
</feature>
<keyword evidence="4 7" id="KW-1133">Transmembrane helix</keyword>
<evidence type="ECO:0000256" key="3">
    <source>
        <dbReference type="ARBA" id="ARBA00022692"/>
    </source>
</evidence>
<feature type="region of interest" description="Disordered" evidence="6">
    <location>
        <begin position="22"/>
        <end position="41"/>
    </location>
</feature>
<dbReference type="InterPro" id="IPR018076">
    <property type="entry name" value="T2SS_GspF_dom"/>
</dbReference>
<keyword evidence="11" id="KW-1185">Reference proteome</keyword>
<keyword evidence="3 7" id="KW-0812">Transmembrane</keyword>
<reference evidence="11" key="1">
    <citation type="submission" date="2016-10" db="EMBL/GenBank/DDBJ databases">
        <authorList>
            <person name="Varghese N."/>
            <person name="Submissions S."/>
        </authorList>
    </citation>
    <scope>NUCLEOTIDE SEQUENCE [LARGE SCALE GENOMIC DNA]</scope>
    <source>
        <strain evidence="11">DSM 20524</strain>
    </source>
</reference>
<sequence length="200" mass="20005">MTLTLLLVGLLLLTAPNPAGRLAGAAGGTGGGSPRTRGKTPRDGPWDLLAIAADIDLFAACLTAGQPVATAIAAVSATHQPHSSSSAPTALGEAWSTVSALTSLGVEPERAWAHTAEIPGLSDVAGVVVLSSTTGAGLAQGCERIATALRAECVDNSTARAERAGVMISIPLALCFLPAFFVLGLAPVVISLGSELLPTY</sequence>
<dbReference type="AlphaFoldDB" id="A0A1H9UAR0"/>
<gene>
    <name evidence="10" type="ORF">SAMN05661109_01765</name>
</gene>
<proteinExistence type="predicted"/>
<evidence type="ECO:0000313" key="10">
    <source>
        <dbReference type="EMBL" id="SES06536.1"/>
    </source>
</evidence>
<dbReference type="STRING" id="1121357.SAMN05661109_01765"/>
<protein>
    <submittedName>
        <fullName evidence="10">Type II secretion system (T2SS), protein F</fullName>
    </submittedName>
</protein>
<accession>A0A1H9UAR0</accession>
<name>A0A1H9UAR0_9CORY</name>
<organism evidence="10 11">
    <name type="scientific">Corynebacterium cystitidis DSM 20524</name>
    <dbReference type="NCBI Taxonomy" id="1121357"/>
    <lineage>
        <taxon>Bacteria</taxon>
        <taxon>Bacillati</taxon>
        <taxon>Actinomycetota</taxon>
        <taxon>Actinomycetes</taxon>
        <taxon>Mycobacteriales</taxon>
        <taxon>Corynebacteriaceae</taxon>
        <taxon>Corynebacterium</taxon>
    </lineage>
</organism>
<feature type="chain" id="PRO_5038398982" evidence="8">
    <location>
        <begin position="20"/>
        <end position="200"/>
    </location>
</feature>
<comment type="subcellular location">
    <subcellularLocation>
        <location evidence="1">Cell membrane</location>
        <topology evidence="1">Multi-pass membrane protein</topology>
    </subcellularLocation>
</comment>
<evidence type="ECO:0000256" key="5">
    <source>
        <dbReference type="ARBA" id="ARBA00023136"/>
    </source>
</evidence>
<dbReference type="RefSeq" id="WP_092259162.1">
    <property type="nucleotide sequence ID" value="NZ_CP047199.1"/>
</dbReference>